<proteinExistence type="predicted"/>
<comment type="caution">
    <text evidence="1">The sequence shown here is derived from an EMBL/GenBank/DDBJ whole genome shotgun (WGS) entry which is preliminary data.</text>
</comment>
<accession>A0AAD5REM3</accession>
<keyword evidence="2" id="KW-1185">Reference proteome</keyword>
<gene>
    <name evidence="1" type="ORF">KIN20_037359</name>
</gene>
<protein>
    <submittedName>
        <fullName evidence="1">Uncharacterized protein</fullName>
    </submittedName>
</protein>
<sequence>MNLGMNFRELDVHDEHCELSQTAMACTKDQDTANPWTRFGIAYESDGTLLSTKNPIVSISV</sequence>
<dbReference type="EMBL" id="JAHQIW010007475">
    <property type="protein sequence ID" value="KAJ1374628.1"/>
    <property type="molecule type" value="Genomic_DNA"/>
</dbReference>
<evidence type="ECO:0000313" key="1">
    <source>
        <dbReference type="EMBL" id="KAJ1374628.1"/>
    </source>
</evidence>
<reference evidence="1" key="1">
    <citation type="submission" date="2021-06" db="EMBL/GenBank/DDBJ databases">
        <title>Parelaphostrongylus tenuis whole genome reference sequence.</title>
        <authorList>
            <person name="Garwood T.J."/>
            <person name="Larsen P.A."/>
            <person name="Fountain-Jones N.M."/>
            <person name="Garbe J.R."/>
            <person name="Macchietto M.G."/>
            <person name="Kania S.A."/>
            <person name="Gerhold R.W."/>
            <person name="Richards J.E."/>
            <person name="Wolf T.M."/>
        </authorList>
    </citation>
    <scope>NUCLEOTIDE SEQUENCE</scope>
    <source>
        <strain evidence="1">MNPRO001-30</strain>
        <tissue evidence="1">Meninges</tissue>
    </source>
</reference>
<evidence type="ECO:0000313" key="2">
    <source>
        <dbReference type="Proteomes" id="UP001196413"/>
    </source>
</evidence>
<organism evidence="1 2">
    <name type="scientific">Parelaphostrongylus tenuis</name>
    <name type="common">Meningeal worm</name>
    <dbReference type="NCBI Taxonomy" id="148309"/>
    <lineage>
        <taxon>Eukaryota</taxon>
        <taxon>Metazoa</taxon>
        <taxon>Ecdysozoa</taxon>
        <taxon>Nematoda</taxon>
        <taxon>Chromadorea</taxon>
        <taxon>Rhabditida</taxon>
        <taxon>Rhabditina</taxon>
        <taxon>Rhabditomorpha</taxon>
        <taxon>Strongyloidea</taxon>
        <taxon>Metastrongylidae</taxon>
        <taxon>Parelaphostrongylus</taxon>
    </lineage>
</organism>
<dbReference type="Proteomes" id="UP001196413">
    <property type="component" value="Unassembled WGS sequence"/>
</dbReference>
<name>A0AAD5REM3_PARTN</name>
<dbReference type="AlphaFoldDB" id="A0AAD5REM3"/>